<accession>A0A9D2KFP0</accession>
<keyword evidence="8 15" id="KW-0547">Nucleotide-binding</keyword>
<evidence type="ECO:0000256" key="6">
    <source>
        <dbReference type="ARBA" id="ARBA00022692"/>
    </source>
</evidence>
<dbReference type="Proteomes" id="UP000824221">
    <property type="component" value="Unassembled WGS sequence"/>
</dbReference>
<dbReference type="InterPro" id="IPR001757">
    <property type="entry name" value="P_typ_ATPase"/>
</dbReference>
<protein>
    <recommendedName>
        <fullName evidence="13">Cd(2+)-exporting ATPase</fullName>
        <ecNumber evidence="13">7.2.2.21</ecNumber>
    </recommendedName>
</protein>
<keyword evidence="11 15" id="KW-1133">Transmembrane helix</keyword>
<dbReference type="PROSITE" id="PS01047">
    <property type="entry name" value="HMA_1"/>
    <property type="match status" value="1"/>
</dbReference>
<proteinExistence type="inferred from homology"/>
<dbReference type="SUPFAM" id="SSF81653">
    <property type="entry name" value="Calcium ATPase, transduction domain A"/>
    <property type="match status" value="1"/>
</dbReference>
<dbReference type="InterPro" id="IPR023299">
    <property type="entry name" value="ATPase_P-typ_cyto_dom_N"/>
</dbReference>
<dbReference type="InterPro" id="IPR036412">
    <property type="entry name" value="HAD-like_sf"/>
</dbReference>
<feature type="transmembrane region" description="Helical" evidence="15">
    <location>
        <begin position="82"/>
        <end position="101"/>
    </location>
</feature>
<evidence type="ECO:0000256" key="13">
    <source>
        <dbReference type="ARBA" id="ARBA00039103"/>
    </source>
</evidence>
<keyword evidence="6 15" id="KW-0812">Transmembrane</keyword>
<evidence type="ECO:0000256" key="15">
    <source>
        <dbReference type="RuleBase" id="RU362081"/>
    </source>
</evidence>
<feature type="transmembrane region" description="Helical" evidence="15">
    <location>
        <begin position="107"/>
        <end position="129"/>
    </location>
</feature>
<dbReference type="EMBL" id="DXAJ01000103">
    <property type="protein sequence ID" value="HJA03090.1"/>
    <property type="molecule type" value="Genomic_DNA"/>
</dbReference>
<reference evidence="18" key="1">
    <citation type="journal article" date="2021" name="PeerJ">
        <title>Extensive microbial diversity within the chicken gut microbiome revealed by metagenomics and culture.</title>
        <authorList>
            <person name="Gilroy R."/>
            <person name="Ravi A."/>
            <person name="Getino M."/>
            <person name="Pursley I."/>
            <person name="Horton D.L."/>
            <person name="Alikhan N.F."/>
            <person name="Baker D."/>
            <person name="Gharbi K."/>
            <person name="Hall N."/>
            <person name="Watson M."/>
            <person name="Adriaenssens E.M."/>
            <person name="Foster-Nyarko E."/>
            <person name="Jarju S."/>
            <person name="Secka A."/>
            <person name="Antonio M."/>
            <person name="Oren A."/>
            <person name="Chaudhuri R.R."/>
            <person name="La Ragione R."/>
            <person name="Hildebrand F."/>
            <person name="Pallen M.J."/>
        </authorList>
    </citation>
    <scope>NUCLEOTIDE SEQUENCE</scope>
    <source>
        <strain evidence="18">CHK156-179</strain>
    </source>
</reference>
<dbReference type="Gene3D" id="3.40.1110.10">
    <property type="entry name" value="Calcium-transporting ATPase, cytoplasmic domain N"/>
    <property type="match status" value="1"/>
</dbReference>
<name>A0A9D2KFP0_9FIRM</name>
<dbReference type="PROSITE" id="PS00154">
    <property type="entry name" value="ATPASE_E1_E2"/>
    <property type="match status" value="1"/>
</dbReference>
<feature type="domain" description="HMA" evidence="17">
    <location>
        <begin position="1"/>
        <end position="69"/>
    </location>
</feature>
<dbReference type="NCBIfam" id="TIGR01494">
    <property type="entry name" value="ATPase_P-type"/>
    <property type="match status" value="1"/>
</dbReference>
<reference evidence="18" key="2">
    <citation type="submission" date="2021-04" db="EMBL/GenBank/DDBJ databases">
        <authorList>
            <person name="Gilroy R."/>
        </authorList>
    </citation>
    <scope>NUCLEOTIDE SEQUENCE</scope>
    <source>
        <strain evidence="18">CHK156-179</strain>
    </source>
</reference>
<dbReference type="Gene3D" id="2.70.150.10">
    <property type="entry name" value="Calcium-transporting ATPase, cytoplasmic transduction domain A"/>
    <property type="match status" value="1"/>
</dbReference>
<comment type="caution">
    <text evidence="18">The sequence shown here is derived from an EMBL/GenBank/DDBJ whole genome shotgun (WGS) entry which is preliminary data.</text>
</comment>
<dbReference type="InterPro" id="IPR023298">
    <property type="entry name" value="ATPase_P-typ_TM_dom_sf"/>
</dbReference>
<dbReference type="PANTHER" id="PTHR48085:SF5">
    <property type="entry name" value="CADMIUM_ZINC-TRANSPORTING ATPASE HMA4-RELATED"/>
    <property type="match status" value="1"/>
</dbReference>
<keyword evidence="9 15" id="KW-0067">ATP-binding</keyword>
<dbReference type="InterPro" id="IPR051014">
    <property type="entry name" value="Cation_Transport_ATPase_IB"/>
</dbReference>
<feature type="coiled-coil region" evidence="16">
    <location>
        <begin position="12"/>
        <end position="40"/>
    </location>
</feature>
<evidence type="ECO:0000259" key="17">
    <source>
        <dbReference type="PROSITE" id="PS50846"/>
    </source>
</evidence>
<comment type="subcellular location">
    <subcellularLocation>
        <location evidence="1">Cell membrane</location>
        <topology evidence="1">Multi-pass membrane protein</topology>
    </subcellularLocation>
</comment>
<evidence type="ECO:0000256" key="7">
    <source>
        <dbReference type="ARBA" id="ARBA00022723"/>
    </source>
</evidence>
<keyword evidence="3 15" id="KW-1003">Cell membrane</keyword>
<dbReference type="CDD" id="cd00371">
    <property type="entry name" value="HMA"/>
    <property type="match status" value="1"/>
</dbReference>
<evidence type="ECO:0000256" key="5">
    <source>
        <dbReference type="ARBA" id="ARBA00022553"/>
    </source>
</evidence>
<feature type="transmembrane region" description="Helical" evidence="15">
    <location>
        <begin position="348"/>
        <end position="369"/>
    </location>
</feature>
<feature type="transmembrane region" description="Helical" evidence="15">
    <location>
        <begin position="317"/>
        <end position="336"/>
    </location>
</feature>
<dbReference type="InterPro" id="IPR059000">
    <property type="entry name" value="ATPase_P-type_domA"/>
</dbReference>
<keyword evidence="5" id="KW-0597">Phosphoprotein</keyword>
<dbReference type="NCBIfam" id="TIGR01525">
    <property type="entry name" value="ATPase-IB_hvy"/>
    <property type="match status" value="1"/>
</dbReference>
<dbReference type="PROSITE" id="PS50846">
    <property type="entry name" value="HMA_2"/>
    <property type="match status" value="1"/>
</dbReference>
<evidence type="ECO:0000256" key="8">
    <source>
        <dbReference type="ARBA" id="ARBA00022741"/>
    </source>
</evidence>
<evidence type="ECO:0000256" key="9">
    <source>
        <dbReference type="ARBA" id="ARBA00022840"/>
    </source>
</evidence>
<evidence type="ECO:0000256" key="16">
    <source>
        <dbReference type="SAM" id="Coils"/>
    </source>
</evidence>
<dbReference type="EC" id="7.2.2.21" evidence="13"/>
<evidence type="ECO:0000256" key="3">
    <source>
        <dbReference type="ARBA" id="ARBA00022475"/>
    </source>
</evidence>
<keyword evidence="16" id="KW-0175">Coiled coil</keyword>
<evidence type="ECO:0000256" key="14">
    <source>
        <dbReference type="ARBA" id="ARBA00049338"/>
    </source>
</evidence>
<keyword evidence="7 15" id="KW-0479">Metal-binding</keyword>
<dbReference type="Pfam" id="PF00702">
    <property type="entry name" value="Hydrolase"/>
    <property type="match status" value="1"/>
</dbReference>
<dbReference type="SUPFAM" id="SSF55008">
    <property type="entry name" value="HMA, heavy metal-associated domain"/>
    <property type="match status" value="1"/>
</dbReference>
<dbReference type="InterPro" id="IPR006121">
    <property type="entry name" value="HMA_dom"/>
</dbReference>
<dbReference type="Gene3D" id="3.30.70.100">
    <property type="match status" value="1"/>
</dbReference>
<dbReference type="InterPro" id="IPR036163">
    <property type="entry name" value="HMA_dom_sf"/>
</dbReference>
<dbReference type="PRINTS" id="PR00119">
    <property type="entry name" value="CATATPASE"/>
</dbReference>
<dbReference type="GO" id="GO:0005886">
    <property type="term" value="C:plasma membrane"/>
    <property type="evidence" value="ECO:0007669"/>
    <property type="project" value="UniProtKB-SubCell"/>
</dbReference>
<dbReference type="GO" id="GO:0005524">
    <property type="term" value="F:ATP binding"/>
    <property type="evidence" value="ECO:0007669"/>
    <property type="project" value="UniProtKB-UniRule"/>
</dbReference>
<dbReference type="InterPro" id="IPR023214">
    <property type="entry name" value="HAD_sf"/>
</dbReference>
<comment type="similarity">
    <text evidence="2 15">Belongs to the cation transport ATPase (P-type) (TC 3.A.3) family. Type IB subfamily.</text>
</comment>
<evidence type="ECO:0000256" key="11">
    <source>
        <dbReference type="ARBA" id="ARBA00022989"/>
    </source>
</evidence>
<evidence type="ECO:0000256" key="4">
    <source>
        <dbReference type="ARBA" id="ARBA00022539"/>
    </source>
</evidence>
<evidence type="ECO:0000256" key="12">
    <source>
        <dbReference type="ARBA" id="ARBA00023136"/>
    </source>
</evidence>
<dbReference type="AlphaFoldDB" id="A0A9D2KFP0"/>
<dbReference type="InterPro" id="IPR018303">
    <property type="entry name" value="ATPase_P-typ_P_site"/>
</dbReference>
<dbReference type="InterPro" id="IPR027256">
    <property type="entry name" value="P-typ_ATPase_IB"/>
</dbReference>
<evidence type="ECO:0000256" key="2">
    <source>
        <dbReference type="ARBA" id="ARBA00006024"/>
    </source>
</evidence>
<gene>
    <name evidence="18" type="primary">cadA</name>
    <name evidence="18" type="ORF">H9797_06940</name>
</gene>
<organism evidence="18 19">
    <name type="scientific">Candidatus Gallimonas gallistercoris</name>
    <dbReference type="NCBI Taxonomy" id="2838602"/>
    <lineage>
        <taxon>Bacteria</taxon>
        <taxon>Bacillati</taxon>
        <taxon>Bacillota</taxon>
        <taxon>Clostridia</taxon>
        <taxon>Candidatus Gallimonas</taxon>
    </lineage>
</organism>
<keyword evidence="10" id="KW-1278">Translocase</keyword>
<evidence type="ECO:0000313" key="19">
    <source>
        <dbReference type="Proteomes" id="UP000824221"/>
    </source>
</evidence>
<dbReference type="PANTHER" id="PTHR48085">
    <property type="entry name" value="CADMIUM/ZINC-TRANSPORTING ATPASE HMA2-RELATED"/>
    <property type="match status" value="1"/>
</dbReference>
<keyword evidence="12 15" id="KW-0472">Membrane</keyword>
<dbReference type="InterPro" id="IPR008250">
    <property type="entry name" value="ATPase_P-typ_transduc_dom_A_sf"/>
</dbReference>
<dbReference type="GO" id="GO:0008551">
    <property type="term" value="F:P-type cadmium transporter activity"/>
    <property type="evidence" value="ECO:0007669"/>
    <property type="project" value="UniProtKB-EC"/>
</dbReference>
<dbReference type="GO" id="GO:0046872">
    <property type="term" value="F:metal ion binding"/>
    <property type="evidence" value="ECO:0007669"/>
    <property type="project" value="UniProtKB-KW"/>
</dbReference>
<dbReference type="InterPro" id="IPR017969">
    <property type="entry name" value="Heavy-metal-associated_CS"/>
</dbReference>
<comment type="catalytic activity">
    <reaction evidence="14">
        <text>Cd(2+)(in) + ATP + H2O = Cd(2+)(out) + ADP + phosphate + H(+)</text>
        <dbReference type="Rhea" id="RHEA:12132"/>
        <dbReference type="ChEBI" id="CHEBI:15377"/>
        <dbReference type="ChEBI" id="CHEBI:15378"/>
        <dbReference type="ChEBI" id="CHEBI:30616"/>
        <dbReference type="ChEBI" id="CHEBI:43474"/>
        <dbReference type="ChEBI" id="CHEBI:48775"/>
        <dbReference type="ChEBI" id="CHEBI:456216"/>
        <dbReference type="EC" id="7.2.2.21"/>
    </reaction>
</comment>
<feature type="transmembrane region" description="Helical" evidence="15">
    <location>
        <begin position="660"/>
        <end position="679"/>
    </location>
</feature>
<dbReference type="SUPFAM" id="SSF56784">
    <property type="entry name" value="HAD-like"/>
    <property type="match status" value="1"/>
</dbReference>
<dbReference type="NCBIfam" id="TIGR01512">
    <property type="entry name" value="ATPase-IB2_Cd"/>
    <property type="match status" value="1"/>
</dbReference>
<evidence type="ECO:0000256" key="10">
    <source>
        <dbReference type="ARBA" id="ARBA00022967"/>
    </source>
</evidence>
<dbReference type="Gene3D" id="3.40.50.1000">
    <property type="entry name" value="HAD superfamily/HAD-like"/>
    <property type="match status" value="1"/>
</dbReference>
<dbReference type="Pfam" id="PF00122">
    <property type="entry name" value="E1-E2_ATPase"/>
    <property type="match status" value="1"/>
</dbReference>
<sequence length="685" mass="72794">MRRVIRIKNLDCAACAAELKEELEELKDIEEAAVDFINQRVTLSYNTPEAFSSAVEVIAGFEEVEIVDGNAPRKKESHLKEIVSIALSALFFVPGLVLHFVGGVPEWLPLALFLASFAAAGWEVVLTVCKNFAKLFRSFRLSLLFDENFLMLIAAVGAFALGEGMEGAAVMLLYEIGELLQAIAVGSSRGAIAKLMELKSDSAILLEGEEQREVAPEELKKGDVILLRKGDKVPADCTLLSGESAFDTKSITGESYLRECGEGAELLAGFLNAGNAVTARVERPSEESAVAKILEMVENASSQKAKPEKFITKFARIYTPVVVGLAVLLAVVPPLFTGFDFAPWIMRALNFLVISCPCALIISVPLTYFSGVGVLAKHGVLCKGAVCLDTLSKVQTAAFDKTGTLTEGKFTLAGCSSERALSLIAAVERASSHPFAEAFRSAETPFHAKNVQEIAGMGLAADIEGREVLVGSRRLMEEHAVSLPELQSPHAVVFCAEDGAFVGYAELEDKLRPDAEEALKGLKGAGVKKIAVLSGDTEARAKAALSGLPVDELKAGLLPEEKPLAARALKGEGALLYVGDGINDTPVMAESDIAAAMGGLGSDAAIEASDMVLASDSLKGLPKAMRTAKKTRRIVMQNIVGSIAIKAALMVLSIMGLIPLWAAVFGDVGVMLLAVLNSLRMRGRI</sequence>
<keyword evidence="4" id="KW-0104">Cadmium</keyword>
<dbReference type="SUPFAM" id="SSF81665">
    <property type="entry name" value="Calcium ATPase, transmembrane domain M"/>
    <property type="match status" value="1"/>
</dbReference>
<evidence type="ECO:0000256" key="1">
    <source>
        <dbReference type="ARBA" id="ARBA00004651"/>
    </source>
</evidence>
<dbReference type="GO" id="GO:0016887">
    <property type="term" value="F:ATP hydrolysis activity"/>
    <property type="evidence" value="ECO:0007669"/>
    <property type="project" value="InterPro"/>
</dbReference>
<feature type="transmembrane region" description="Helical" evidence="15">
    <location>
        <begin position="634"/>
        <end position="654"/>
    </location>
</feature>
<dbReference type="Pfam" id="PF00403">
    <property type="entry name" value="HMA"/>
    <property type="match status" value="1"/>
</dbReference>
<evidence type="ECO:0000313" key="18">
    <source>
        <dbReference type="EMBL" id="HJA03090.1"/>
    </source>
</evidence>